<dbReference type="PANTHER" id="PTHR14859">
    <property type="entry name" value="CALCOFLUOR WHITE HYPERSENSITIVE PROTEIN PRECURSOR"/>
    <property type="match status" value="1"/>
</dbReference>
<dbReference type="Gene3D" id="3.60.10.10">
    <property type="entry name" value="Endonuclease/exonuclease/phosphatase"/>
    <property type="match status" value="1"/>
</dbReference>
<dbReference type="InterPro" id="IPR051916">
    <property type="entry name" value="GPI-anchor_lipid_remodeler"/>
</dbReference>
<sequence length="353" mass="39584">MPKILLRVLLWVVGLGLGLTALIYALTYHPRDLQEESISCTPDAPVLKAGQNLKVLNWNIQYLAGKGYVFFYDLLDGSGPDTRPSKEAMATTLQEVVRVIKAENPDVVLLQEVDTHSKRTDFQDQEKLLAEQLGYACSSSAYYWKAAFVPHPKILGAVGMKVVTFSRFKIDQAYRHQLPLIPADPVTQAFNFRRAILEVVLPIEGKDGLHIMNTHLDAFAQGTDAMEKQVLKTRAVLEGAGKNVLIGGDFNLLPDHAARDRLPTQLQAYYNPTSELNIILQQYSSTPSLQEVKDQPETWFTHYPNDPLARGPDRTIDYFFYGSGVKVGAHHVRREDTLKVSDHLPLVAEFEVQ</sequence>
<keyword evidence="3" id="KW-1185">Reference proteome</keyword>
<feature type="domain" description="Endonuclease/exonuclease/phosphatase" evidence="1">
    <location>
        <begin position="57"/>
        <end position="343"/>
    </location>
</feature>
<dbReference type="GO" id="GO:0016787">
    <property type="term" value="F:hydrolase activity"/>
    <property type="evidence" value="ECO:0007669"/>
    <property type="project" value="UniProtKB-KW"/>
</dbReference>
<evidence type="ECO:0000313" key="2">
    <source>
        <dbReference type="EMBL" id="GGJ26024.1"/>
    </source>
</evidence>
<dbReference type="Pfam" id="PF03372">
    <property type="entry name" value="Exo_endo_phos"/>
    <property type="match status" value="1"/>
</dbReference>
<gene>
    <name evidence="2" type="ORF">GCM10008938_10220</name>
</gene>
<proteinExistence type="predicted"/>
<reference evidence="3" key="1">
    <citation type="journal article" date="2019" name="Int. J. Syst. Evol. Microbiol.">
        <title>The Global Catalogue of Microorganisms (GCM) 10K type strain sequencing project: providing services to taxonomists for standard genome sequencing and annotation.</title>
        <authorList>
            <consortium name="The Broad Institute Genomics Platform"/>
            <consortium name="The Broad Institute Genome Sequencing Center for Infectious Disease"/>
            <person name="Wu L."/>
            <person name="Ma J."/>
        </authorList>
    </citation>
    <scope>NUCLEOTIDE SEQUENCE [LARGE SCALE GENOMIC DNA]</scope>
    <source>
        <strain evidence="3">JCM 14370</strain>
    </source>
</reference>
<organism evidence="2 3">
    <name type="scientific">Deinococcus roseus</name>
    <dbReference type="NCBI Taxonomy" id="392414"/>
    <lineage>
        <taxon>Bacteria</taxon>
        <taxon>Thermotogati</taxon>
        <taxon>Deinococcota</taxon>
        <taxon>Deinococci</taxon>
        <taxon>Deinococcales</taxon>
        <taxon>Deinococcaceae</taxon>
        <taxon>Deinococcus</taxon>
    </lineage>
</organism>
<comment type="caution">
    <text evidence="2">The sequence shown here is derived from an EMBL/GenBank/DDBJ whole genome shotgun (WGS) entry which is preliminary data.</text>
</comment>
<protein>
    <submittedName>
        <fullName evidence="2">Metal-dependent hydrolase</fullName>
    </submittedName>
</protein>
<dbReference type="SUPFAM" id="SSF56219">
    <property type="entry name" value="DNase I-like"/>
    <property type="match status" value="1"/>
</dbReference>
<dbReference type="RefSeq" id="WP_189000843.1">
    <property type="nucleotide sequence ID" value="NZ_BMOD01000002.1"/>
</dbReference>
<dbReference type="Proteomes" id="UP000632222">
    <property type="component" value="Unassembled WGS sequence"/>
</dbReference>
<accession>A0ABQ2CVX1</accession>
<dbReference type="EMBL" id="BMOD01000002">
    <property type="protein sequence ID" value="GGJ26024.1"/>
    <property type="molecule type" value="Genomic_DNA"/>
</dbReference>
<dbReference type="InterPro" id="IPR005135">
    <property type="entry name" value="Endo/exonuclease/phosphatase"/>
</dbReference>
<evidence type="ECO:0000313" key="3">
    <source>
        <dbReference type="Proteomes" id="UP000632222"/>
    </source>
</evidence>
<name>A0ABQ2CVX1_9DEIO</name>
<keyword evidence="2" id="KW-0378">Hydrolase</keyword>
<dbReference type="PANTHER" id="PTHR14859:SF1">
    <property type="entry name" value="PGAP2-INTERACTING PROTEIN"/>
    <property type="match status" value="1"/>
</dbReference>
<evidence type="ECO:0000259" key="1">
    <source>
        <dbReference type="Pfam" id="PF03372"/>
    </source>
</evidence>
<dbReference type="InterPro" id="IPR036691">
    <property type="entry name" value="Endo/exonu/phosph_ase_sf"/>
</dbReference>